<evidence type="ECO:0000256" key="2">
    <source>
        <dbReference type="ARBA" id="ARBA00023242"/>
    </source>
</evidence>
<dbReference type="Gene3D" id="2.130.10.10">
    <property type="entry name" value="YVTN repeat-like/Quinoprotein amine dehydrogenase"/>
    <property type="match status" value="3"/>
</dbReference>
<evidence type="ECO:0000256" key="3">
    <source>
        <dbReference type="SAM" id="MobiDB-lite"/>
    </source>
</evidence>
<dbReference type="InterPro" id="IPR036322">
    <property type="entry name" value="WD40_repeat_dom_sf"/>
</dbReference>
<feature type="domain" description="RSE1/DDB1/CPSF1 second beta-propeller" evidence="6">
    <location>
        <begin position="463"/>
        <end position="774"/>
    </location>
</feature>
<evidence type="ECO:0000313" key="8">
    <source>
        <dbReference type="Proteomes" id="UP000031575"/>
    </source>
</evidence>
<dbReference type="VEuPathDB" id="FungiDB:SPBR_08098"/>
<evidence type="ECO:0000259" key="5">
    <source>
        <dbReference type="Pfam" id="PF10433"/>
    </source>
</evidence>
<dbReference type="InterPro" id="IPR015943">
    <property type="entry name" value="WD40/YVTN_repeat-like_dom_sf"/>
</dbReference>
<dbReference type="GO" id="GO:0005634">
    <property type="term" value="C:nucleus"/>
    <property type="evidence" value="ECO:0007669"/>
    <property type="project" value="UniProtKB-SubCell"/>
</dbReference>
<evidence type="ECO:0000259" key="6">
    <source>
        <dbReference type="Pfam" id="PF23726"/>
    </source>
</evidence>
<dbReference type="InterPro" id="IPR004871">
    <property type="entry name" value="RSE1/DDB1/CPSF1_C"/>
</dbReference>
<reference evidence="7 8" key="1">
    <citation type="journal article" date="2014" name="BMC Genomics">
        <title>Comparative genomics of the major fungal agents of human and animal Sporotrichosis: Sporothrix schenckii and Sporothrix brasiliensis.</title>
        <authorList>
            <person name="Teixeira M.M."/>
            <person name="de Almeida L.G."/>
            <person name="Kubitschek-Barreira P."/>
            <person name="Alves F.L."/>
            <person name="Kioshima E.S."/>
            <person name="Abadio A.K."/>
            <person name="Fernandes L."/>
            <person name="Derengowski L.S."/>
            <person name="Ferreira K.S."/>
            <person name="Souza R.C."/>
            <person name="Ruiz J.C."/>
            <person name="de Andrade N.C."/>
            <person name="Paes H.C."/>
            <person name="Nicola A.M."/>
            <person name="Albuquerque P."/>
            <person name="Gerber A.L."/>
            <person name="Martins V.P."/>
            <person name="Peconick L.D."/>
            <person name="Neto A.V."/>
            <person name="Chaucanez C.B."/>
            <person name="Silva P.A."/>
            <person name="Cunha O.L."/>
            <person name="de Oliveira F.F."/>
            <person name="dos Santos T.C."/>
            <person name="Barros A.L."/>
            <person name="Soares M.A."/>
            <person name="de Oliveira L.M."/>
            <person name="Marini M.M."/>
            <person name="Villalobos-Duno H."/>
            <person name="Cunha M.M."/>
            <person name="de Hoog S."/>
            <person name="da Silveira J.F."/>
            <person name="Henrissat B."/>
            <person name="Nino-Vega G.A."/>
            <person name="Cisalpino P.S."/>
            <person name="Mora-Montes H.M."/>
            <person name="Almeida S.R."/>
            <person name="Stajich J.E."/>
            <person name="Lopes-Bezerra L.M."/>
            <person name="Vasconcelos A.T."/>
            <person name="Felipe M.S."/>
        </authorList>
    </citation>
    <scope>NUCLEOTIDE SEQUENCE [LARGE SCALE GENOMIC DNA]</scope>
    <source>
        <strain evidence="7 8">5110</strain>
    </source>
</reference>
<feature type="domain" description="RSE1/DDB1/CPSF1 C-terminal" evidence="4">
    <location>
        <begin position="823"/>
        <end position="983"/>
    </location>
</feature>
<dbReference type="SUPFAM" id="SSF50978">
    <property type="entry name" value="WD40 repeat-like"/>
    <property type="match status" value="1"/>
</dbReference>
<dbReference type="Pfam" id="PF23726">
    <property type="entry name" value="Beta-prop_RSE1_2nd"/>
    <property type="match status" value="1"/>
</dbReference>
<sequence length="1216" mass="133593">MAYVAPVHRPSSIRHALRIKLFSAEEDCLVISRANRIEIWRFTEHDDLALFHSQKIYGTVAMLEALRPKDSDTELLFVGTDRFDYFTLVWDDARQGLDTIDNFHDVGEKHLRDSQSQDRCIVDPSGRYMALLLWEGVLCVLRLKSRRDQARNIDWMDQVRLSELFIKACTFLYSETGHPKIAFLYQSQSERRDAKLSSYRLTSDDRDAVVSRFDATRDREINLDLDDIGAALLIPVETSESERRHNVRKTSNNAPAEPHLGGLLVVGETSLVYIDDTTQATKTVTPRTPAVYVAWARFDSTHYFLADDQGVLRLLTIITDGQVVKKIEVIPIGKTSIASSLVYYPSRSLLFIGSHHGDSQLYRIKLTDDSTDDAMTDEPGKSATTANDKASGKKHEYCELVQTFSNIGPILDFTIMDMGSREDGKANEYASGQARIVTGSGVNKGGSLRSVRSGVGLEDIGILGDFSNVRALFPLRRRPTASGKTDTLVVSLLTETRVFTFDDKGEVEEVTFFPGIQFDEETLFAARAKDNSFLVITARSVTLSDGNNGDTLASWSPQDGKAISLASANDRWALLSIEGKLLVSLRIDKGLTLAAEKDFGDDQIAAIHAAPQFLDTGVVGTWMVGTVAVVDLATLQPTQASVSVRQKEDTASVPRSLALAQVMPTHLSGPTLFVAMDDGTVVTFSVSKEDRTLHSKKSVVLGTRRANLYPLPQPDGTYSIFATTEHPSLIYGSEGRIVYAAVTAQDANVVCPFDSEDFPDAIVVASLTSIKIARPDTQKQTHVQTIQMHETIRRIAYSPVEKVFALGCIGANVVNGTEVPTCSIKLVDETMFRTIGRPLPLDGEQGELVESVIRAELLDSQGQPAERFLVGTSYVPQAAVDDGGSQGRVIVVGVDSERNPYIVSTHRMRGPCRRLAVLDGKIVLGLSKTVIISDYIETSNMSAKLKKIASFRAATFISDLAVYGNYIAVGDMMKSTTIVEYIPATRGSNDDDDDRENDVAKIGGTSAGADSMDVDDNDGEKTATPATPAKLEGRARYYQASWVTAVCHIEGESWLEADGFGNLSVLERNANGVTEEDRRKLRATSEMNLGDMVNRMQPISVESNPNAMVHPKAFLATVEGALYMFGTVSPAAQDLLMRLQAKLDATVTGLGKTSFASYRGFRNQEREAAEPIRFIDGEMLERFLDLDDETQKEVAQGLGPSVEDLRSSIEELKRLH</sequence>
<feature type="region of interest" description="Disordered" evidence="3">
    <location>
        <begin position="984"/>
        <end position="1026"/>
    </location>
</feature>
<dbReference type="SUPFAM" id="SSF69322">
    <property type="entry name" value="Tricorn protease domain 2"/>
    <property type="match status" value="1"/>
</dbReference>
<name>A0A0C2INJ3_9PEZI</name>
<dbReference type="PANTHER" id="PTHR10644">
    <property type="entry name" value="DNA REPAIR/RNA PROCESSING CPSF FAMILY"/>
    <property type="match status" value="1"/>
</dbReference>
<feature type="domain" description="RSE1/DDB1/CPSF1 C-terminal" evidence="4">
    <location>
        <begin position="1031"/>
        <end position="1185"/>
    </location>
</feature>
<comment type="caution">
    <text evidence="7">The sequence shown here is derived from an EMBL/GenBank/DDBJ whole genome shotgun (WGS) entry which is preliminary data.</text>
</comment>
<dbReference type="GO" id="GO:0003676">
    <property type="term" value="F:nucleic acid binding"/>
    <property type="evidence" value="ECO:0007669"/>
    <property type="project" value="InterPro"/>
</dbReference>
<dbReference type="RefSeq" id="XP_040614607.1">
    <property type="nucleotide sequence ID" value="XM_040766336.1"/>
</dbReference>
<accession>A0A0C2INJ3</accession>
<dbReference type="Proteomes" id="UP000031575">
    <property type="component" value="Unassembled WGS sequence"/>
</dbReference>
<comment type="subcellular location">
    <subcellularLocation>
        <location evidence="1">Nucleus</location>
    </subcellularLocation>
</comment>
<keyword evidence="8" id="KW-1185">Reference proteome</keyword>
<evidence type="ECO:0000259" key="4">
    <source>
        <dbReference type="Pfam" id="PF03178"/>
    </source>
</evidence>
<dbReference type="Pfam" id="PF10433">
    <property type="entry name" value="Beta-prop_RSE1_1st"/>
    <property type="match status" value="1"/>
</dbReference>
<dbReference type="GeneID" id="63681257"/>
<keyword evidence="2" id="KW-0539">Nucleus</keyword>
<dbReference type="InterPro" id="IPR018846">
    <property type="entry name" value="Beta-prop_RSE1/DDB1/CPSF1_1st"/>
</dbReference>
<organism evidence="7 8">
    <name type="scientific">Sporothrix brasiliensis 5110</name>
    <dbReference type="NCBI Taxonomy" id="1398154"/>
    <lineage>
        <taxon>Eukaryota</taxon>
        <taxon>Fungi</taxon>
        <taxon>Dikarya</taxon>
        <taxon>Ascomycota</taxon>
        <taxon>Pezizomycotina</taxon>
        <taxon>Sordariomycetes</taxon>
        <taxon>Sordariomycetidae</taxon>
        <taxon>Ophiostomatales</taxon>
        <taxon>Ophiostomataceae</taxon>
        <taxon>Sporothrix</taxon>
    </lineage>
</organism>
<dbReference type="InterPro" id="IPR050358">
    <property type="entry name" value="RSE1/DDB1/CFT1"/>
</dbReference>
<dbReference type="EMBL" id="AWTV01000011">
    <property type="protein sequence ID" value="KIH86597.1"/>
    <property type="molecule type" value="Genomic_DNA"/>
</dbReference>
<dbReference type="InterPro" id="IPR058543">
    <property type="entry name" value="Beta-prop_RSE1/DDB1/CPSF1_2nd"/>
</dbReference>
<proteinExistence type="predicted"/>
<protein>
    <submittedName>
        <fullName evidence="7">DNA damage-binding protein 1</fullName>
    </submittedName>
</protein>
<dbReference type="HOGENOM" id="CLU_002893_1_1_1"/>
<dbReference type="OrthoDB" id="433457at2759"/>
<feature type="domain" description="RSE1/DDB1/CPSF1 first beta-propeller" evidence="5">
    <location>
        <begin position="12"/>
        <end position="405"/>
    </location>
</feature>
<dbReference type="Pfam" id="PF03178">
    <property type="entry name" value="CPSF_A"/>
    <property type="match status" value="2"/>
</dbReference>
<evidence type="ECO:0000313" key="7">
    <source>
        <dbReference type="EMBL" id="KIH86597.1"/>
    </source>
</evidence>
<dbReference type="AlphaFoldDB" id="A0A0C2INJ3"/>
<gene>
    <name evidence="7" type="ORF">SPBR_08098</name>
</gene>
<dbReference type="Gene3D" id="1.10.150.910">
    <property type="match status" value="1"/>
</dbReference>
<evidence type="ECO:0000256" key="1">
    <source>
        <dbReference type="ARBA" id="ARBA00004123"/>
    </source>
</evidence>